<dbReference type="InterPro" id="IPR005762">
    <property type="entry name" value="MurD"/>
</dbReference>
<feature type="domain" description="Mur ligase C-terminal" evidence="9">
    <location>
        <begin position="326"/>
        <end position="453"/>
    </location>
</feature>
<dbReference type="PANTHER" id="PTHR43692">
    <property type="entry name" value="UDP-N-ACETYLMURAMOYLALANINE--D-GLUTAMATE LIGASE"/>
    <property type="match status" value="1"/>
</dbReference>
<dbReference type="SUPFAM" id="SSF53244">
    <property type="entry name" value="MurD-like peptide ligases, peptide-binding domain"/>
    <property type="match status" value="1"/>
</dbReference>
<feature type="binding site" evidence="7">
    <location>
        <begin position="132"/>
        <end position="138"/>
    </location>
    <ligand>
        <name>ATP</name>
        <dbReference type="ChEBI" id="CHEBI:30616"/>
    </ligand>
</feature>
<dbReference type="Proteomes" id="UP000059847">
    <property type="component" value="Chromosome"/>
</dbReference>
<evidence type="ECO:0000256" key="8">
    <source>
        <dbReference type="RuleBase" id="RU003664"/>
    </source>
</evidence>
<sequence length="483" mass="51171">MTRLAATELLIHKDNALQNSDLQNNDLQVVVGLGQSGLSVAQYLTEQGYRVAVTDNQSAPTLADKLPTAVEIRRFGAIDGDLLQQAARIIISPGISLDTEAVAASRQANIPVVSDIQLFCEACTVPIVAITGSNAKSTVTTLVGQMAADAGVNVGVGGNIGIPALNLLKNPDMQLAVLELSSFQLETVTNLGAQVATVLNMSPDHLDRHGDMLGYHQAKHRIFQGAKSVVINREDALTHPLLADNVPRLSTGIHAPANGQYGLIIDSDGQTYLARGTERLLSADKLIIKGRHNLLNAQSALALGELAGLPLDSMLTTLQQFAGLDHRCQYVATVAGIDYFNDSKGTNIGSTMAAIEGLGAVYAPKDGKLLLILGGEGKGQQFGELTPFINQYVSQVLFIGQDSLQIEQDLRAAKLSDDVTLHQCQTLEGAFATIQQVTASSLSQVQAVLLSPACASFDQFSGYAARGEYFSQLVAELDTVIVS</sequence>
<keyword evidence="7 8" id="KW-0132">Cell division</keyword>
<evidence type="ECO:0000256" key="4">
    <source>
        <dbReference type="ARBA" id="ARBA00022598"/>
    </source>
</evidence>
<gene>
    <name evidence="7 11" type="primary">murD</name>
    <name evidence="11" type="ORF">AOC03_05755</name>
</gene>
<keyword evidence="6 7" id="KW-0067">ATP-binding</keyword>
<dbReference type="Pfam" id="PF21799">
    <property type="entry name" value="MurD-like_N"/>
    <property type="match status" value="1"/>
</dbReference>
<name>A0A0M4TCJ0_9GAMM</name>
<dbReference type="GO" id="GO:0009252">
    <property type="term" value="P:peptidoglycan biosynthetic process"/>
    <property type="evidence" value="ECO:0007669"/>
    <property type="project" value="UniProtKB-UniRule"/>
</dbReference>
<evidence type="ECO:0000259" key="10">
    <source>
        <dbReference type="Pfam" id="PF08245"/>
    </source>
</evidence>
<dbReference type="GO" id="GO:0051301">
    <property type="term" value="P:cell division"/>
    <property type="evidence" value="ECO:0007669"/>
    <property type="project" value="UniProtKB-KW"/>
</dbReference>
<comment type="function">
    <text evidence="7 8">Cell wall formation. Catalyzes the addition of glutamate to the nucleotide precursor UDP-N-acetylmuramoyl-L-alanine (UMA).</text>
</comment>
<dbReference type="RefSeq" id="WP_062534150.1">
    <property type="nucleotide sequence ID" value="NZ_CP012678.1"/>
</dbReference>
<keyword evidence="3 7" id="KW-0963">Cytoplasm</keyword>
<dbReference type="GO" id="GO:0005524">
    <property type="term" value="F:ATP binding"/>
    <property type="evidence" value="ECO:0007669"/>
    <property type="project" value="UniProtKB-UniRule"/>
</dbReference>
<keyword evidence="7 8" id="KW-0573">Peptidoglycan synthesis</keyword>
<dbReference type="Gene3D" id="3.40.50.720">
    <property type="entry name" value="NAD(P)-binding Rossmann-like Domain"/>
    <property type="match status" value="1"/>
</dbReference>
<feature type="domain" description="Mur ligase central" evidence="10">
    <location>
        <begin position="130"/>
        <end position="303"/>
    </location>
</feature>
<dbReference type="InterPro" id="IPR036565">
    <property type="entry name" value="Mur-like_cat_sf"/>
</dbReference>
<dbReference type="EC" id="6.3.2.9" evidence="7 8"/>
<dbReference type="SUPFAM" id="SSF53623">
    <property type="entry name" value="MurD-like peptide ligases, catalytic domain"/>
    <property type="match status" value="1"/>
</dbReference>
<dbReference type="EMBL" id="CP012678">
    <property type="protein sequence ID" value="ALF59620.1"/>
    <property type="molecule type" value="Genomic_DNA"/>
</dbReference>
<keyword evidence="4 7" id="KW-0436">Ligase</keyword>
<dbReference type="SUPFAM" id="SSF51984">
    <property type="entry name" value="MurCD N-terminal domain"/>
    <property type="match status" value="1"/>
</dbReference>
<dbReference type="InterPro" id="IPR013221">
    <property type="entry name" value="Mur_ligase_cen"/>
</dbReference>
<dbReference type="Pfam" id="PF02875">
    <property type="entry name" value="Mur_ligase_C"/>
    <property type="match status" value="1"/>
</dbReference>
<comment type="catalytic activity">
    <reaction evidence="7 8">
        <text>UDP-N-acetyl-alpha-D-muramoyl-L-alanine + D-glutamate + ATP = UDP-N-acetyl-alpha-D-muramoyl-L-alanyl-D-glutamate + ADP + phosphate + H(+)</text>
        <dbReference type="Rhea" id="RHEA:16429"/>
        <dbReference type="ChEBI" id="CHEBI:15378"/>
        <dbReference type="ChEBI" id="CHEBI:29986"/>
        <dbReference type="ChEBI" id="CHEBI:30616"/>
        <dbReference type="ChEBI" id="CHEBI:43474"/>
        <dbReference type="ChEBI" id="CHEBI:83898"/>
        <dbReference type="ChEBI" id="CHEBI:83900"/>
        <dbReference type="ChEBI" id="CHEBI:456216"/>
        <dbReference type="EC" id="6.3.2.9"/>
    </reaction>
</comment>
<keyword evidence="12" id="KW-1185">Reference proteome</keyword>
<keyword evidence="7 8" id="KW-0133">Cell shape</keyword>
<keyword evidence="5 7" id="KW-0547">Nucleotide-binding</keyword>
<comment type="subcellular location">
    <subcellularLocation>
        <location evidence="1 7 8">Cytoplasm</location>
    </subcellularLocation>
</comment>
<dbReference type="GO" id="GO:0008360">
    <property type="term" value="P:regulation of cell shape"/>
    <property type="evidence" value="ECO:0007669"/>
    <property type="project" value="UniProtKB-KW"/>
</dbReference>
<dbReference type="Pfam" id="PF08245">
    <property type="entry name" value="Mur_ligase_M"/>
    <property type="match status" value="1"/>
</dbReference>
<dbReference type="NCBIfam" id="TIGR01087">
    <property type="entry name" value="murD"/>
    <property type="match status" value="1"/>
</dbReference>
<evidence type="ECO:0000256" key="3">
    <source>
        <dbReference type="ARBA" id="ARBA00022490"/>
    </source>
</evidence>
<evidence type="ECO:0000256" key="2">
    <source>
        <dbReference type="ARBA" id="ARBA00004752"/>
    </source>
</evidence>
<accession>A0A0M4TCJ0</accession>
<evidence type="ECO:0000256" key="5">
    <source>
        <dbReference type="ARBA" id="ARBA00022741"/>
    </source>
</evidence>
<organism evidence="11 12">
    <name type="scientific">Psychrobacter urativorans</name>
    <dbReference type="NCBI Taxonomy" id="45610"/>
    <lineage>
        <taxon>Bacteria</taxon>
        <taxon>Pseudomonadati</taxon>
        <taxon>Pseudomonadota</taxon>
        <taxon>Gammaproteobacteria</taxon>
        <taxon>Moraxellales</taxon>
        <taxon>Moraxellaceae</taxon>
        <taxon>Psychrobacter</taxon>
    </lineage>
</organism>
<dbReference type="OrthoDB" id="9809796at2"/>
<dbReference type="PANTHER" id="PTHR43692:SF1">
    <property type="entry name" value="UDP-N-ACETYLMURAMOYLALANINE--D-GLUTAMATE LIGASE"/>
    <property type="match status" value="1"/>
</dbReference>
<dbReference type="InterPro" id="IPR036615">
    <property type="entry name" value="Mur_ligase_C_dom_sf"/>
</dbReference>
<dbReference type="GO" id="GO:0008764">
    <property type="term" value="F:UDP-N-acetylmuramoylalanine-D-glutamate ligase activity"/>
    <property type="evidence" value="ECO:0007669"/>
    <property type="project" value="UniProtKB-UniRule"/>
</dbReference>
<protein>
    <recommendedName>
        <fullName evidence="7 8">UDP-N-acetylmuramoylalanine--D-glutamate ligase</fullName>
        <ecNumber evidence="7 8">6.3.2.9</ecNumber>
    </recommendedName>
    <alternativeName>
        <fullName evidence="7">D-glutamic acid-adding enzyme</fullName>
    </alternativeName>
    <alternativeName>
        <fullName evidence="7">UDP-N-acetylmuramoyl-L-alanyl-D-glutamate synthetase</fullName>
    </alternativeName>
</protein>
<dbReference type="GO" id="GO:0071555">
    <property type="term" value="P:cell wall organization"/>
    <property type="evidence" value="ECO:0007669"/>
    <property type="project" value="UniProtKB-KW"/>
</dbReference>
<dbReference type="AlphaFoldDB" id="A0A0M4TCJ0"/>
<reference evidence="11 12" key="1">
    <citation type="submission" date="2015-09" db="EMBL/GenBank/DDBJ databases">
        <title>Complete genome of Psychrobacter urativorans R10.10B.</title>
        <authorList>
            <person name="See-Too W.S."/>
            <person name="Chan K.G."/>
        </authorList>
    </citation>
    <scope>NUCLEOTIDE SEQUENCE [LARGE SCALE GENOMIC DNA]</scope>
    <source>
        <strain evidence="11 12">R10.10B</strain>
    </source>
</reference>
<evidence type="ECO:0000256" key="6">
    <source>
        <dbReference type="ARBA" id="ARBA00022840"/>
    </source>
</evidence>
<dbReference type="InterPro" id="IPR004101">
    <property type="entry name" value="Mur_ligase_C"/>
</dbReference>
<dbReference type="KEGG" id="pur:AOC03_05755"/>
<dbReference type="HAMAP" id="MF_00639">
    <property type="entry name" value="MurD"/>
    <property type="match status" value="1"/>
</dbReference>
<proteinExistence type="inferred from homology"/>
<evidence type="ECO:0000313" key="12">
    <source>
        <dbReference type="Proteomes" id="UP000059847"/>
    </source>
</evidence>
<comment type="pathway">
    <text evidence="2 7 8">Cell wall biogenesis; peptidoglycan biosynthesis.</text>
</comment>
<evidence type="ECO:0000259" key="9">
    <source>
        <dbReference type="Pfam" id="PF02875"/>
    </source>
</evidence>
<dbReference type="UniPathway" id="UPA00219"/>
<keyword evidence="7 8" id="KW-0961">Cell wall biogenesis/degradation</keyword>
<comment type="similarity">
    <text evidence="7">Belongs to the MurCDEF family.</text>
</comment>
<evidence type="ECO:0000256" key="7">
    <source>
        <dbReference type="HAMAP-Rule" id="MF_00639"/>
    </source>
</evidence>
<dbReference type="STRING" id="45610.AOC03_05755"/>
<dbReference type="Gene3D" id="3.40.1190.10">
    <property type="entry name" value="Mur-like, catalytic domain"/>
    <property type="match status" value="1"/>
</dbReference>
<evidence type="ECO:0000313" key="11">
    <source>
        <dbReference type="EMBL" id="ALF59620.1"/>
    </source>
</evidence>
<dbReference type="GO" id="GO:0005737">
    <property type="term" value="C:cytoplasm"/>
    <property type="evidence" value="ECO:0007669"/>
    <property type="project" value="UniProtKB-SubCell"/>
</dbReference>
<dbReference type="Gene3D" id="3.90.190.20">
    <property type="entry name" value="Mur ligase, C-terminal domain"/>
    <property type="match status" value="1"/>
</dbReference>
<keyword evidence="7 8" id="KW-0131">Cell cycle</keyword>
<evidence type="ECO:0000256" key="1">
    <source>
        <dbReference type="ARBA" id="ARBA00004496"/>
    </source>
</evidence>